<keyword evidence="2" id="KW-1185">Reference proteome</keyword>
<dbReference type="Proteomes" id="UP001149860">
    <property type="component" value="Chromosome"/>
</dbReference>
<name>A0ACD5DEB6_9LACO</name>
<gene>
    <name evidence="1" type="ORF">O0236_007550</name>
</gene>
<reference evidence="1" key="1">
    <citation type="submission" date="2024-08" db="EMBL/GenBank/DDBJ databases">
        <title>Lentilactobacillus sp. nov., isolated from tree bark.</title>
        <authorList>
            <person name="Phuengjayaem S."/>
            <person name="Tanasupawat S."/>
        </authorList>
    </citation>
    <scope>NUCLEOTIDE SEQUENCE</scope>
    <source>
        <strain evidence="1">SPB1-3</strain>
    </source>
</reference>
<evidence type="ECO:0000313" key="2">
    <source>
        <dbReference type="Proteomes" id="UP001149860"/>
    </source>
</evidence>
<sequence>MKREIFIADVYKDTEYMTLKEFYTSLRHDLGLDNDFFMYDYPVPENKEEYDKAIEVAKLFTSKAEERKKHPVDRETEINNLLNALHENNNK</sequence>
<accession>A0ACD5DEB6</accession>
<proteinExistence type="predicted"/>
<evidence type="ECO:0000313" key="1">
    <source>
        <dbReference type="EMBL" id="XFD39285.1"/>
    </source>
</evidence>
<protein>
    <submittedName>
        <fullName evidence="1">Uncharacterized protein</fullName>
    </submittedName>
</protein>
<organism evidence="1 2">
    <name type="scientific">Lentilactobacillus terminaliae</name>
    <dbReference type="NCBI Taxonomy" id="3003483"/>
    <lineage>
        <taxon>Bacteria</taxon>
        <taxon>Bacillati</taxon>
        <taxon>Bacillota</taxon>
        <taxon>Bacilli</taxon>
        <taxon>Lactobacillales</taxon>
        <taxon>Lactobacillaceae</taxon>
        <taxon>Lentilactobacillus</taxon>
    </lineage>
</organism>
<dbReference type="EMBL" id="CP168151">
    <property type="protein sequence ID" value="XFD39285.1"/>
    <property type="molecule type" value="Genomic_DNA"/>
</dbReference>